<dbReference type="HAMAP" id="MF_00165">
    <property type="entry name" value="Thymidylate_kinase"/>
    <property type="match status" value="1"/>
</dbReference>
<dbReference type="PANTHER" id="PTHR10344">
    <property type="entry name" value="THYMIDYLATE KINASE"/>
    <property type="match status" value="1"/>
</dbReference>
<dbReference type="EMBL" id="BSNI01000002">
    <property type="protein sequence ID" value="GLQ18402.1"/>
    <property type="molecule type" value="Genomic_DNA"/>
</dbReference>
<dbReference type="InterPro" id="IPR027417">
    <property type="entry name" value="P-loop_NTPase"/>
</dbReference>
<keyword evidence="4 11" id="KW-0808">Transferase</keyword>
<feature type="domain" description="Thymidylate kinase-like" evidence="12">
    <location>
        <begin position="17"/>
        <end position="213"/>
    </location>
</feature>
<keyword evidence="8 11" id="KW-0067">ATP-binding</keyword>
<dbReference type="CDD" id="cd01672">
    <property type="entry name" value="TMPK"/>
    <property type="match status" value="1"/>
</dbReference>
<keyword evidence="14" id="KW-1185">Reference proteome</keyword>
<evidence type="ECO:0000256" key="7">
    <source>
        <dbReference type="ARBA" id="ARBA00022777"/>
    </source>
</evidence>
<evidence type="ECO:0000256" key="5">
    <source>
        <dbReference type="ARBA" id="ARBA00022727"/>
    </source>
</evidence>
<evidence type="ECO:0000256" key="4">
    <source>
        <dbReference type="ARBA" id="ARBA00022679"/>
    </source>
</evidence>
<dbReference type="Gene3D" id="3.40.50.300">
    <property type="entry name" value="P-loop containing nucleotide triphosphate hydrolases"/>
    <property type="match status" value="1"/>
</dbReference>
<feature type="binding site" evidence="11">
    <location>
        <begin position="19"/>
        <end position="26"/>
    </location>
    <ligand>
        <name>ATP</name>
        <dbReference type="ChEBI" id="CHEBI:30616"/>
    </ligand>
</feature>
<name>A0ABQ5UTG8_9HYPH</name>
<dbReference type="InterPro" id="IPR018094">
    <property type="entry name" value="Thymidylate_kinase"/>
</dbReference>
<dbReference type="GO" id="GO:0016301">
    <property type="term" value="F:kinase activity"/>
    <property type="evidence" value="ECO:0007669"/>
    <property type="project" value="UniProtKB-KW"/>
</dbReference>
<evidence type="ECO:0000313" key="14">
    <source>
        <dbReference type="Proteomes" id="UP001161405"/>
    </source>
</evidence>
<evidence type="ECO:0000256" key="9">
    <source>
        <dbReference type="ARBA" id="ARBA00029962"/>
    </source>
</evidence>
<accession>A0ABQ5UTG8</accession>
<keyword evidence="6 11" id="KW-0547">Nucleotide-binding</keyword>
<gene>
    <name evidence="11 13" type="primary">tmk</name>
    <name evidence="13" type="ORF">GCM10007879_26510</name>
</gene>
<comment type="catalytic activity">
    <reaction evidence="10 11">
        <text>dTMP + ATP = dTDP + ADP</text>
        <dbReference type="Rhea" id="RHEA:13517"/>
        <dbReference type="ChEBI" id="CHEBI:30616"/>
        <dbReference type="ChEBI" id="CHEBI:58369"/>
        <dbReference type="ChEBI" id="CHEBI:63528"/>
        <dbReference type="ChEBI" id="CHEBI:456216"/>
        <dbReference type="EC" id="2.7.4.9"/>
    </reaction>
</comment>
<sequence length="226" mass="25436">MDTEVDRTQMTAKFITFEGGEGVGKSTQIKRLVANLIKREIEAVRTREPGGTPRAEAIRSFLLQGKSEQWGPSAEAILFAAARLDHVNSMIKPNLESDKWVLSDRFCDSTRAYQGLTGGVPDELIDALETLALNGATPDLTILIDMDPELAFERVRKRAAEDGLNLPPDRYEKENIEWHRRLRRNFLDISRSNPERFVVVDGTQSVSDMESDIWAKVSERFSELAA</sequence>
<dbReference type="PANTHER" id="PTHR10344:SF4">
    <property type="entry name" value="UMP-CMP KINASE 2, MITOCHONDRIAL"/>
    <property type="match status" value="1"/>
</dbReference>
<keyword evidence="7 11" id="KW-0418">Kinase</keyword>
<dbReference type="InterPro" id="IPR039430">
    <property type="entry name" value="Thymidylate_kin-like_dom"/>
</dbReference>
<reference evidence="13" key="2">
    <citation type="submission" date="2023-01" db="EMBL/GenBank/DDBJ databases">
        <title>Draft genome sequence of Maritalea porphyrae strain NBRC 107169.</title>
        <authorList>
            <person name="Sun Q."/>
            <person name="Mori K."/>
        </authorList>
    </citation>
    <scope>NUCLEOTIDE SEQUENCE</scope>
    <source>
        <strain evidence="13">NBRC 107169</strain>
    </source>
</reference>
<evidence type="ECO:0000256" key="1">
    <source>
        <dbReference type="ARBA" id="ARBA00009776"/>
    </source>
</evidence>
<dbReference type="SUPFAM" id="SSF52540">
    <property type="entry name" value="P-loop containing nucleoside triphosphate hydrolases"/>
    <property type="match status" value="1"/>
</dbReference>
<dbReference type="Proteomes" id="UP001161405">
    <property type="component" value="Unassembled WGS sequence"/>
</dbReference>
<dbReference type="EC" id="2.7.4.9" evidence="2 11"/>
<dbReference type="Pfam" id="PF02223">
    <property type="entry name" value="Thymidylate_kin"/>
    <property type="match status" value="1"/>
</dbReference>
<comment type="function">
    <text evidence="11">Phosphorylation of dTMP to form dTDP in both de novo and salvage pathways of dTTP synthesis.</text>
</comment>
<comment type="caution">
    <text evidence="13">The sequence shown here is derived from an EMBL/GenBank/DDBJ whole genome shotgun (WGS) entry which is preliminary data.</text>
</comment>
<evidence type="ECO:0000256" key="2">
    <source>
        <dbReference type="ARBA" id="ARBA00012980"/>
    </source>
</evidence>
<dbReference type="InterPro" id="IPR018095">
    <property type="entry name" value="Thymidylate_kin_CS"/>
</dbReference>
<evidence type="ECO:0000256" key="8">
    <source>
        <dbReference type="ARBA" id="ARBA00022840"/>
    </source>
</evidence>
<evidence type="ECO:0000259" key="12">
    <source>
        <dbReference type="Pfam" id="PF02223"/>
    </source>
</evidence>
<evidence type="ECO:0000313" key="13">
    <source>
        <dbReference type="EMBL" id="GLQ18402.1"/>
    </source>
</evidence>
<evidence type="ECO:0000256" key="6">
    <source>
        <dbReference type="ARBA" id="ARBA00022741"/>
    </source>
</evidence>
<dbReference type="PROSITE" id="PS01331">
    <property type="entry name" value="THYMIDYLATE_KINASE"/>
    <property type="match status" value="1"/>
</dbReference>
<keyword evidence="5 11" id="KW-0545">Nucleotide biosynthesis</keyword>
<organism evidence="13 14">
    <name type="scientific">Maritalea porphyrae</name>
    <dbReference type="NCBI Taxonomy" id="880732"/>
    <lineage>
        <taxon>Bacteria</taxon>
        <taxon>Pseudomonadati</taxon>
        <taxon>Pseudomonadota</taxon>
        <taxon>Alphaproteobacteria</taxon>
        <taxon>Hyphomicrobiales</taxon>
        <taxon>Devosiaceae</taxon>
        <taxon>Maritalea</taxon>
    </lineage>
</organism>
<evidence type="ECO:0000256" key="10">
    <source>
        <dbReference type="ARBA" id="ARBA00048743"/>
    </source>
</evidence>
<evidence type="ECO:0000256" key="3">
    <source>
        <dbReference type="ARBA" id="ARBA00017144"/>
    </source>
</evidence>
<reference evidence="13" key="1">
    <citation type="journal article" date="2014" name="Int. J. Syst. Evol. Microbiol.">
        <title>Complete genome of a new Firmicutes species belonging to the dominant human colonic microbiota ('Ruminococcus bicirculans') reveals two chromosomes and a selective capacity to utilize plant glucans.</title>
        <authorList>
            <consortium name="NISC Comparative Sequencing Program"/>
            <person name="Wegmann U."/>
            <person name="Louis P."/>
            <person name="Goesmann A."/>
            <person name="Henrissat B."/>
            <person name="Duncan S.H."/>
            <person name="Flint H.J."/>
        </authorList>
    </citation>
    <scope>NUCLEOTIDE SEQUENCE</scope>
    <source>
        <strain evidence="13">NBRC 107169</strain>
    </source>
</reference>
<comment type="similarity">
    <text evidence="1 11">Belongs to the thymidylate kinase family.</text>
</comment>
<proteinExistence type="inferred from homology"/>
<protein>
    <recommendedName>
        <fullName evidence="3 11">Thymidylate kinase</fullName>
        <ecNumber evidence="2 11">2.7.4.9</ecNumber>
    </recommendedName>
    <alternativeName>
        <fullName evidence="9 11">dTMP kinase</fullName>
    </alternativeName>
</protein>
<evidence type="ECO:0000256" key="11">
    <source>
        <dbReference type="HAMAP-Rule" id="MF_00165"/>
    </source>
</evidence>
<dbReference type="NCBIfam" id="TIGR00041">
    <property type="entry name" value="DTMP_kinase"/>
    <property type="match status" value="1"/>
</dbReference>